<evidence type="ECO:0000256" key="2">
    <source>
        <dbReference type="ARBA" id="ARBA00022448"/>
    </source>
</evidence>
<evidence type="ECO:0000259" key="7">
    <source>
        <dbReference type="Pfam" id="PF03600"/>
    </source>
</evidence>
<accession>A0A061C5N5</accession>
<feature type="transmembrane region" description="Helical" evidence="6">
    <location>
        <begin position="91"/>
        <end position="119"/>
    </location>
</feature>
<feature type="transmembrane region" description="Helical" evidence="6">
    <location>
        <begin position="231"/>
        <end position="250"/>
    </location>
</feature>
<keyword evidence="5 6" id="KW-0472">Membrane</keyword>
<sequence length="385" mass="43399">MEAAKSKSSNNFLTIFLTTLKEIFSDRILQITIVITIISLFFARPLSADMNWHTIESVTTMLVLIQVYSYLHVLDIIAYKLAAIADSTRKLILLFTLLSVFSGMFLGNDITCLTMIPLYLNIAKKYKLPEILPATLIGMGANIGAAFTPWGNPHNIFVVSNYHLVPAIFFKWTLPYLIVAMVVFLCIFFFIPKKNIPTQEVVEINVSWPMTMITTVIFCFFFVGVFKFVPIWMPMLASIIWALIVNWKILLHIDYSLLLTFTLFFVFISDIQQIPFVVTLIHGLVGTEMSTYWTSILSSQVMSNVPSTILVGKFSKYAEALTLGSNIGGFGSPIGSMANMLVMRTFYAHASKDAKKKFFPKWLGYQIAGLIILSLIGWVIVKLNL</sequence>
<feature type="domain" description="Citrate transporter-like" evidence="7">
    <location>
        <begin position="38"/>
        <end position="311"/>
    </location>
</feature>
<dbReference type="Pfam" id="PF03600">
    <property type="entry name" value="CitMHS"/>
    <property type="match status" value="1"/>
</dbReference>
<feature type="transmembrane region" description="Helical" evidence="6">
    <location>
        <begin position="362"/>
        <end position="381"/>
    </location>
</feature>
<proteinExistence type="predicted"/>
<keyword evidence="2" id="KW-0813">Transport</keyword>
<dbReference type="RefSeq" id="WP_003616233.1">
    <property type="nucleotide sequence ID" value="NZ_BJLK01000006.1"/>
</dbReference>
<protein>
    <submittedName>
        <fullName evidence="8">Cation transporter</fullName>
    </submittedName>
</protein>
<evidence type="ECO:0000256" key="6">
    <source>
        <dbReference type="SAM" id="Phobius"/>
    </source>
</evidence>
<keyword evidence="3 6" id="KW-0812">Transmembrane</keyword>
<dbReference type="GO" id="GO:0055085">
    <property type="term" value="P:transmembrane transport"/>
    <property type="evidence" value="ECO:0007669"/>
    <property type="project" value="InterPro"/>
</dbReference>
<dbReference type="PANTHER" id="PTHR43568">
    <property type="entry name" value="P PROTEIN"/>
    <property type="match status" value="1"/>
</dbReference>
<dbReference type="InterPro" id="IPR004680">
    <property type="entry name" value="Cit_transptr-like_dom"/>
</dbReference>
<evidence type="ECO:0000256" key="4">
    <source>
        <dbReference type="ARBA" id="ARBA00022989"/>
    </source>
</evidence>
<keyword evidence="4 6" id="KW-1133">Transmembrane helix</keyword>
<gene>
    <name evidence="8" type="ORF">DQL93_10835</name>
</gene>
<feature type="transmembrane region" description="Helical" evidence="6">
    <location>
        <begin position="172"/>
        <end position="192"/>
    </location>
</feature>
<dbReference type="EMBL" id="CP031023">
    <property type="protein sequence ID" value="AZA16900.1"/>
    <property type="molecule type" value="Genomic_DNA"/>
</dbReference>
<evidence type="ECO:0000313" key="8">
    <source>
        <dbReference type="EMBL" id="AZA16900.1"/>
    </source>
</evidence>
<dbReference type="PANTHER" id="PTHR43568:SF1">
    <property type="entry name" value="P PROTEIN"/>
    <property type="match status" value="1"/>
</dbReference>
<reference evidence="8" key="1">
    <citation type="submission" date="2018-07" db="EMBL/GenBank/DDBJ databases">
        <authorList>
            <person name="Somerville V."/>
        </authorList>
    </citation>
    <scope>NUCLEOTIDE SEQUENCE</scope>
    <source>
        <strain evidence="8">NWC_2_2</strain>
    </source>
</reference>
<evidence type="ECO:0000256" key="3">
    <source>
        <dbReference type="ARBA" id="ARBA00022692"/>
    </source>
</evidence>
<feature type="transmembrane region" description="Helical" evidence="6">
    <location>
        <begin position="257"/>
        <end position="285"/>
    </location>
</feature>
<comment type="subcellular location">
    <subcellularLocation>
        <location evidence="1">Membrane</location>
        <topology evidence="1">Multi-pass membrane protein</topology>
    </subcellularLocation>
</comment>
<feature type="transmembrane region" description="Helical" evidence="6">
    <location>
        <begin position="28"/>
        <end position="46"/>
    </location>
</feature>
<dbReference type="InterPro" id="IPR051475">
    <property type="entry name" value="Diverse_Ion_Transporter"/>
</dbReference>
<evidence type="ECO:0000256" key="1">
    <source>
        <dbReference type="ARBA" id="ARBA00004141"/>
    </source>
</evidence>
<evidence type="ECO:0000256" key="5">
    <source>
        <dbReference type="ARBA" id="ARBA00023136"/>
    </source>
</evidence>
<feature type="transmembrane region" description="Helical" evidence="6">
    <location>
        <begin position="320"/>
        <end position="342"/>
    </location>
</feature>
<dbReference type="GO" id="GO:0016020">
    <property type="term" value="C:membrane"/>
    <property type="evidence" value="ECO:0007669"/>
    <property type="project" value="UniProtKB-SubCell"/>
</dbReference>
<organism evidence="8">
    <name type="scientific">Lactobacillus delbrueckii subsp. lactis</name>
    <dbReference type="NCBI Taxonomy" id="29397"/>
    <lineage>
        <taxon>Bacteria</taxon>
        <taxon>Bacillati</taxon>
        <taxon>Bacillota</taxon>
        <taxon>Bacilli</taxon>
        <taxon>Lactobacillales</taxon>
        <taxon>Lactobacillaceae</taxon>
        <taxon>Lactobacillus</taxon>
    </lineage>
</organism>
<feature type="transmembrane region" description="Helical" evidence="6">
    <location>
        <begin position="58"/>
        <end position="79"/>
    </location>
</feature>
<feature type="transmembrane region" description="Helical" evidence="6">
    <location>
        <begin position="204"/>
        <end position="225"/>
    </location>
</feature>
<dbReference type="AlphaFoldDB" id="A0A061C5N5"/>
<name>A0A061C5N5_LACDL</name>